<accession>A0A1R1AHE3</accession>
<dbReference type="OrthoDB" id="4117273at2"/>
<evidence type="ECO:0000313" key="2">
    <source>
        <dbReference type="Proteomes" id="UP000187074"/>
    </source>
</evidence>
<dbReference type="RefSeq" id="WP_076326630.1">
    <property type="nucleotide sequence ID" value="NZ_MRTF01000026.1"/>
</dbReference>
<comment type="caution">
    <text evidence="1">The sequence shown here is derived from an EMBL/GenBank/DDBJ whole genome shotgun (WGS) entry which is preliminary data.</text>
</comment>
<reference evidence="1 2" key="1">
    <citation type="submission" date="2016-11" db="EMBL/GenBank/DDBJ databases">
        <title>Paenibacillus species isolates.</title>
        <authorList>
            <person name="Beno S.M."/>
        </authorList>
    </citation>
    <scope>NUCLEOTIDE SEQUENCE [LARGE SCALE GENOMIC DNA]</scope>
    <source>
        <strain evidence="1 2">FSL F4-0100</strain>
    </source>
</reference>
<dbReference type="EMBL" id="MRTF01000026">
    <property type="protein sequence ID" value="OME84943.1"/>
    <property type="molecule type" value="Genomic_DNA"/>
</dbReference>
<protein>
    <submittedName>
        <fullName evidence="1">Uncharacterized protein</fullName>
    </submittedName>
</protein>
<dbReference type="STRING" id="1401.BK123_33635"/>
<organism evidence="1 2">
    <name type="scientific">Paenibacillus lautus</name>
    <name type="common">Bacillus lautus</name>
    <dbReference type="NCBI Taxonomy" id="1401"/>
    <lineage>
        <taxon>Bacteria</taxon>
        <taxon>Bacillati</taxon>
        <taxon>Bacillota</taxon>
        <taxon>Bacilli</taxon>
        <taxon>Bacillales</taxon>
        <taxon>Paenibacillaceae</taxon>
        <taxon>Paenibacillus</taxon>
    </lineage>
</organism>
<proteinExistence type="predicted"/>
<dbReference type="Proteomes" id="UP000187074">
    <property type="component" value="Unassembled WGS sequence"/>
</dbReference>
<name>A0A1R1AHE3_PAELA</name>
<evidence type="ECO:0000313" key="1">
    <source>
        <dbReference type="EMBL" id="OME84943.1"/>
    </source>
</evidence>
<dbReference type="AlphaFoldDB" id="A0A1R1AHE3"/>
<sequence>MKLVSQVQEELVIAEFLFAEFNSDRFKNGIIDALGDHDSSLIIKPNLNDKTENQLRRDILGQTRGFGCNTDLFENFPTEVKWYKAVFQKQDLSEVMYINYSYWNELSSGTRLPLYASKNIINQIEVFGVSNQGFIDISLAIKKGIAFPRLIFVSMNEKSKVVVLEGHARLTAYFIDSEYLPDEIEVLIGYSEKFSEWDLY</sequence>
<gene>
    <name evidence="1" type="ORF">BK123_33635</name>
</gene>